<evidence type="ECO:0000256" key="15">
    <source>
        <dbReference type="ARBA" id="ARBA00023136"/>
    </source>
</evidence>
<feature type="domain" description="NADH:quinone oxidoreductase/Mrp antiporter transmembrane" evidence="18">
    <location>
        <begin position="23"/>
        <end position="283"/>
    </location>
</feature>
<evidence type="ECO:0000256" key="13">
    <source>
        <dbReference type="ARBA" id="ARBA00023075"/>
    </source>
</evidence>
<evidence type="ECO:0000256" key="2">
    <source>
        <dbReference type="ARBA" id="ARBA00007012"/>
    </source>
</evidence>
<accession>E1AW44</accession>
<comment type="catalytic activity">
    <reaction evidence="16 17">
        <text>a ubiquinone + NADH + 5 H(+)(in) = a ubiquinol + NAD(+) + 4 H(+)(out)</text>
        <dbReference type="Rhea" id="RHEA:29091"/>
        <dbReference type="Rhea" id="RHEA-COMP:9565"/>
        <dbReference type="Rhea" id="RHEA-COMP:9566"/>
        <dbReference type="ChEBI" id="CHEBI:15378"/>
        <dbReference type="ChEBI" id="CHEBI:16389"/>
        <dbReference type="ChEBI" id="CHEBI:17976"/>
        <dbReference type="ChEBI" id="CHEBI:57540"/>
        <dbReference type="ChEBI" id="CHEBI:57945"/>
        <dbReference type="EC" id="7.1.1.2"/>
    </reaction>
</comment>
<geneLocation type="mitochondrion" evidence="20"/>
<reference evidence="20" key="2">
    <citation type="journal article" date="2012" name="Mitochondrial DNA">
        <title>Complete mitochondrial genome of Shinisaurus crocodilurus (Squamata: Shinisaurus) and its genetic relationship with related species.</title>
        <authorList>
            <person name="Li H.M."/>
            <person name="Guo L."/>
            <person name="Zeng D.L."/>
            <person name="Guan Q.X."/>
            <person name="Wu Z.J."/>
            <person name="Qin X.M."/>
        </authorList>
    </citation>
    <scope>NUCLEOTIDE SEQUENCE</scope>
</reference>
<dbReference type="InterPro" id="IPR003917">
    <property type="entry name" value="NADH_UbQ_OxRdtase_chain2"/>
</dbReference>
<dbReference type="Pfam" id="PF06444">
    <property type="entry name" value="NADH_dehy_S2_C"/>
    <property type="match status" value="1"/>
</dbReference>
<keyword evidence="10 17" id="KW-0249">Electron transport</keyword>
<evidence type="ECO:0000256" key="17">
    <source>
        <dbReference type="RuleBase" id="RU003403"/>
    </source>
</evidence>
<dbReference type="GO" id="GO:0006120">
    <property type="term" value="P:mitochondrial electron transport, NADH to ubiquinone"/>
    <property type="evidence" value="ECO:0007669"/>
    <property type="project" value="InterPro"/>
</dbReference>
<evidence type="ECO:0000256" key="16">
    <source>
        <dbReference type="ARBA" id="ARBA00049551"/>
    </source>
</evidence>
<dbReference type="PANTHER" id="PTHR46552">
    <property type="entry name" value="NADH-UBIQUINONE OXIDOREDUCTASE CHAIN 2"/>
    <property type="match status" value="1"/>
</dbReference>
<name>E1AW44_SHICO</name>
<feature type="transmembrane region" description="Helical" evidence="17">
    <location>
        <begin position="275"/>
        <end position="294"/>
    </location>
</feature>
<feature type="transmembrane region" description="Helical" evidence="17">
    <location>
        <begin position="96"/>
        <end position="115"/>
    </location>
</feature>
<keyword evidence="11 17" id="KW-1133">Transmembrane helix</keyword>
<evidence type="ECO:0000313" key="20">
    <source>
        <dbReference type="EMBL" id="ADM26287.1"/>
    </source>
</evidence>
<dbReference type="AlphaFoldDB" id="E1AW44"/>
<dbReference type="InterPro" id="IPR050175">
    <property type="entry name" value="Complex_I_Subunit_2"/>
</dbReference>
<feature type="transmembrane region" description="Helical" evidence="17">
    <location>
        <begin position="178"/>
        <end position="196"/>
    </location>
</feature>
<comment type="subcellular location">
    <subcellularLocation>
        <location evidence="1 17">Mitochondrion inner membrane</location>
        <topology evidence="1 17">Multi-pass membrane protein</topology>
    </subcellularLocation>
</comment>
<evidence type="ECO:0000259" key="18">
    <source>
        <dbReference type="Pfam" id="PF00361"/>
    </source>
</evidence>
<evidence type="ECO:0000256" key="6">
    <source>
        <dbReference type="ARBA" id="ARBA00022660"/>
    </source>
</evidence>
<evidence type="ECO:0000256" key="4">
    <source>
        <dbReference type="ARBA" id="ARBA00021008"/>
    </source>
</evidence>
<proteinExistence type="inferred from homology"/>
<dbReference type="EMBL" id="HQ008865">
    <property type="protein sequence ID" value="ADM26287.1"/>
    <property type="molecule type" value="Genomic_DNA"/>
</dbReference>
<dbReference type="EC" id="7.1.1.2" evidence="3 17"/>
<dbReference type="PRINTS" id="PR01436">
    <property type="entry name" value="NADHDHGNASE2"/>
</dbReference>
<evidence type="ECO:0000256" key="11">
    <source>
        <dbReference type="ARBA" id="ARBA00022989"/>
    </source>
</evidence>
<evidence type="ECO:0000259" key="19">
    <source>
        <dbReference type="Pfam" id="PF06444"/>
    </source>
</evidence>
<evidence type="ECO:0000256" key="3">
    <source>
        <dbReference type="ARBA" id="ARBA00012944"/>
    </source>
</evidence>
<dbReference type="GO" id="GO:0008137">
    <property type="term" value="F:NADH dehydrogenase (ubiquinone) activity"/>
    <property type="evidence" value="ECO:0007669"/>
    <property type="project" value="UniProtKB-EC"/>
</dbReference>
<dbReference type="InterPro" id="IPR001750">
    <property type="entry name" value="ND/Mrp_TM"/>
</dbReference>
<feature type="transmembrane region" description="Helical" evidence="17">
    <location>
        <begin position="57"/>
        <end position="76"/>
    </location>
</feature>
<evidence type="ECO:0000256" key="9">
    <source>
        <dbReference type="ARBA" id="ARBA00022967"/>
    </source>
</evidence>
<dbReference type="GO" id="GO:0005743">
    <property type="term" value="C:mitochondrial inner membrane"/>
    <property type="evidence" value="ECO:0007669"/>
    <property type="project" value="UniProtKB-SubCell"/>
</dbReference>
<keyword evidence="15 17" id="KW-0472">Membrane</keyword>
<evidence type="ECO:0000256" key="12">
    <source>
        <dbReference type="ARBA" id="ARBA00023027"/>
    </source>
</evidence>
<feature type="transmembrane region" description="Helical" evidence="17">
    <location>
        <begin position="127"/>
        <end position="146"/>
    </location>
</feature>
<evidence type="ECO:0000256" key="7">
    <source>
        <dbReference type="ARBA" id="ARBA00022692"/>
    </source>
</evidence>
<evidence type="ECO:0000256" key="14">
    <source>
        <dbReference type="ARBA" id="ARBA00023128"/>
    </source>
</evidence>
<comment type="similarity">
    <text evidence="2 17">Belongs to the complex I subunit 2 family.</text>
</comment>
<feature type="transmembrane region" description="Helical" evidence="17">
    <location>
        <begin position="324"/>
        <end position="344"/>
    </location>
</feature>
<keyword evidence="12 17" id="KW-0520">NAD</keyword>
<keyword evidence="14 17" id="KW-0496">Mitochondrion</keyword>
<protein>
    <recommendedName>
        <fullName evidence="4 17">NADH-ubiquinone oxidoreductase chain 2</fullName>
        <ecNumber evidence="3 17">7.1.1.2</ecNumber>
    </recommendedName>
</protein>
<keyword evidence="7 17" id="KW-0812">Transmembrane</keyword>
<keyword evidence="6 17" id="KW-0679">Respiratory chain</keyword>
<feature type="transmembrane region" description="Helical" evidence="17">
    <location>
        <begin position="152"/>
        <end position="171"/>
    </location>
</feature>
<dbReference type="InterPro" id="IPR010933">
    <property type="entry name" value="NADH_DH_su2_C"/>
</dbReference>
<evidence type="ECO:0000256" key="5">
    <source>
        <dbReference type="ARBA" id="ARBA00022448"/>
    </source>
</evidence>
<comment type="function">
    <text evidence="17">Core subunit of the mitochondrial membrane respiratory chain NADH dehydrogenase (Complex I) which catalyzes electron transfer from NADH through the respiratory chain, using ubiquinone as an electron acceptor. Essential for the catalytic activity and assembly of complex I.</text>
</comment>
<reference evidence="20" key="1">
    <citation type="submission" date="2010-08" db="EMBL/GenBank/DDBJ databases">
        <authorList>
            <person name="Li H."/>
            <person name="Qin X."/>
            <person name="Guo L."/>
            <person name="Wu Z."/>
        </authorList>
    </citation>
    <scope>NUCLEOTIDE SEQUENCE</scope>
</reference>
<keyword evidence="9 17" id="KW-1278">Translocase</keyword>
<evidence type="ECO:0000256" key="10">
    <source>
        <dbReference type="ARBA" id="ARBA00022982"/>
    </source>
</evidence>
<sequence length="345" mass="38139">MNPYILTLLMSSTATGTIITMTSYHWILAWVGLELNTLSITPIIAKMHHPRATEAATKYFLTQAAASALILFSSSINAQYAGLWDITQLTDPQAKILLTLALSMKLGLVPLHFWLPEVLQGTSFPVMLIIITWQKLAPITILYLTFNQISSITLLTMSTLSIILGGLWGLNQTQLRKILAFSSIAHLGWMTAVLTMSPNLALFNLTLYITITLALLSQLTFSSAKTIQDTGTMWTTSPMLMPTTMLTLLSLGGLPPLTGFLPKWLILKELITQNMTPLATTLALATLTSLFFYLRLAYTTSMTLNPNTTAVENKWRFKTKSNTMFLTMTSPLALLMTPITPFIIP</sequence>
<evidence type="ECO:0000256" key="1">
    <source>
        <dbReference type="ARBA" id="ARBA00004448"/>
    </source>
</evidence>
<dbReference type="Pfam" id="PF00361">
    <property type="entry name" value="Proton_antipo_M"/>
    <property type="match status" value="1"/>
</dbReference>
<dbReference type="PANTHER" id="PTHR46552:SF1">
    <property type="entry name" value="NADH-UBIQUINONE OXIDOREDUCTASE CHAIN 2"/>
    <property type="match status" value="1"/>
</dbReference>
<keyword evidence="13 17" id="KW-0830">Ubiquinone</keyword>
<feature type="transmembrane region" description="Helical" evidence="17">
    <location>
        <begin position="202"/>
        <end position="221"/>
    </location>
</feature>
<gene>
    <name evidence="20" type="primary">ND2</name>
</gene>
<keyword evidence="8 17" id="KW-0999">Mitochondrion inner membrane</keyword>
<organism evidence="20">
    <name type="scientific">Shinisaurus crocodilurus</name>
    <name type="common">Chinese crocodile lizard</name>
    <dbReference type="NCBI Taxonomy" id="52224"/>
    <lineage>
        <taxon>Eukaryota</taxon>
        <taxon>Metazoa</taxon>
        <taxon>Chordata</taxon>
        <taxon>Craniata</taxon>
        <taxon>Vertebrata</taxon>
        <taxon>Euteleostomi</taxon>
        <taxon>Lepidosauria</taxon>
        <taxon>Squamata</taxon>
        <taxon>Bifurcata</taxon>
        <taxon>Unidentata</taxon>
        <taxon>Episquamata</taxon>
        <taxon>Toxicofera</taxon>
        <taxon>Anguimorpha</taxon>
        <taxon>Paleoanguimorpha</taxon>
        <taxon>Shinisauridae</taxon>
        <taxon>Shinisaurus</taxon>
    </lineage>
</organism>
<feature type="domain" description="NADH dehydrogenase subunit 2 C-terminal" evidence="19">
    <location>
        <begin position="290"/>
        <end position="344"/>
    </location>
</feature>
<keyword evidence="5" id="KW-0813">Transport</keyword>
<evidence type="ECO:0000256" key="8">
    <source>
        <dbReference type="ARBA" id="ARBA00022792"/>
    </source>
</evidence>